<dbReference type="VEuPathDB" id="FungiDB:BDEG_22665"/>
<reference evidence="1 2" key="1">
    <citation type="submission" date="2006-10" db="EMBL/GenBank/DDBJ databases">
        <title>The Genome Sequence of Batrachochytrium dendrobatidis JEL423.</title>
        <authorList>
            <consortium name="The Broad Institute Genome Sequencing Platform"/>
            <person name="Birren B."/>
            <person name="Lander E."/>
            <person name="Galagan J."/>
            <person name="Cuomo C."/>
            <person name="Devon K."/>
            <person name="Jaffe D."/>
            <person name="Butler J."/>
            <person name="Alvarez P."/>
            <person name="Gnerre S."/>
            <person name="Grabherr M."/>
            <person name="Kleber M."/>
            <person name="Mauceli E."/>
            <person name="Brockman W."/>
            <person name="Young S."/>
            <person name="LaButti K."/>
            <person name="Sykes S."/>
            <person name="DeCaprio D."/>
            <person name="Crawford M."/>
            <person name="Koehrsen M."/>
            <person name="Engels R."/>
            <person name="Montgomery P."/>
            <person name="Pearson M."/>
            <person name="Howarth C."/>
            <person name="Larson L."/>
            <person name="White J."/>
            <person name="O'Leary S."/>
            <person name="Kodira C."/>
            <person name="Zeng Q."/>
            <person name="Yandava C."/>
            <person name="Alvarado L."/>
            <person name="Longcore J."/>
            <person name="James T."/>
        </authorList>
    </citation>
    <scope>NUCLEOTIDE SEQUENCE [LARGE SCALE GENOMIC DNA]</scope>
    <source>
        <strain evidence="1 2">JEL423</strain>
    </source>
</reference>
<dbReference type="Proteomes" id="UP000077115">
    <property type="component" value="Unassembled WGS sequence"/>
</dbReference>
<reference evidence="1 2" key="2">
    <citation type="submission" date="2016-05" db="EMBL/GenBank/DDBJ databases">
        <title>Lineage-specific infection strategies underlie the spectrum of fungal disease in amphibians.</title>
        <authorList>
            <person name="Cuomo C.A."/>
            <person name="Farrer R.A."/>
            <person name="James T."/>
            <person name="Longcore J."/>
            <person name="Birren B."/>
        </authorList>
    </citation>
    <scope>NUCLEOTIDE SEQUENCE [LARGE SCALE GENOMIC DNA]</scope>
    <source>
        <strain evidence="1 2">JEL423</strain>
    </source>
</reference>
<name>A0A177WGY4_BATDL</name>
<evidence type="ECO:0000313" key="2">
    <source>
        <dbReference type="Proteomes" id="UP000077115"/>
    </source>
</evidence>
<accession>A0A177WGY4</accession>
<gene>
    <name evidence="1" type="ORF">BDEG_22665</name>
</gene>
<proteinExistence type="predicted"/>
<dbReference type="OrthoDB" id="2120038at2759"/>
<organism evidence="1 2">
    <name type="scientific">Batrachochytrium dendrobatidis (strain JEL423)</name>
    <dbReference type="NCBI Taxonomy" id="403673"/>
    <lineage>
        <taxon>Eukaryota</taxon>
        <taxon>Fungi</taxon>
        <taxon>Fungi incertae sedis</taxon>
        <taxon>Chytridiomycota</taxon>
        <taxon>Chytridiomycota incertae sedis</taxon>
        <taxon>Chytridiomycetes</taxon>
        <taxon>Rhizophydiales</taxon>
        <taxon>Rhizophydiales incertae sedis</taxon>
        <taxon>Batrachochytrium</taxon>
    </lineage>
</organism>
<sequence length="247" mass="28301">MMAARWRQLVTASSFSLSTCRRMPACSVIQNMRFYASGLPSKNSGHQGTEPVDVIHKEEYLEVARNWPTDHYSPDNFRMRPEDKKWGITPTPPSTGFDNVNAGHDPEPATWGHPIWSRLLIVSVLSVVAYRLHEHYMKDKKPEDHPVYIFLQSLHDQYGSSKVAHDYDAHTLPIRQRWADDRLIFTSALRGASEVDTPVMVLNTDMHLNCSDRLVGVSPEISWEGVKYKTASSDKYYIPPYPKNRED</sequence>
<dbReference type="AlphaFoldDB" id="A0A177WGY4"/>
<dbReference type="EMBL" id="DS022302">
    <property type="protein sequence ID" value="OAJ38760.1"/>
    <property type="molecule type" value="Genomic_DNA"/>
</dbReference>
<evidence type="ECO:0000313" key="1">
    <source>
        <dbReference type="EMBL" id="OAJ38760.1"/>
    </source>
</evidence>
<protein>
    <submittedName>
        <fullName evidence="1">Uncharacterized protein</fullName>
    </submittedName>
</protein>